<dbReference type="RefSeq" id="WP_146088562.1">
    <property type="nucleotide sequence ID" value="NZ_PTJA01000004.1"/>
</dbReference>
<evidence type="ECO:0000313" key="2">
    <source>
        <dbReference type="EMBL" id="PPK81305.1"/>
    </source>
</evidence>
<dbReference type="OrthoDB" id="9814210at2"/>
<dbReference type="EMBL" id="PTJA01000004">
    <property type="protein sequence ID" value="PPK81305.1"/>
    <property type="molecule type" value="Genomic_DNA"/>
</dbReference>
<dbReference type="Gene3D" id="3.20.20.70">
    <property type="entry name" value="Aldolase class I"/>
    <property type="match status" value="1"/>
</dbReference>
<proteinExistence type="predicted"/>
<dbReference type="Proteomes" id="UP000237749">
    <property type="component" value="Unassembled WGS sequence"/>
</dbReference>
<protein>
    <submittedName>
        <fullName evidence="2">N-acetylneuraminate synthase</fullName>
    </submittedName>
</protein>
<dbReference type="AlphaFoldDB" id="A0A2S6HTY9"/>
<dbReference type="Gene3D" id="3.90.1210.10">
    <property type="entry name" value="Antifreeze-like/N-acetylneuraminic acid synthase C-terminal domain"/>
    <property type="match status" value="1"/>
</dbReference>
<keyword evidence="3" id="KW-1185">Reference proteome</keyword>
<dbReference type="GO" id="GO:0047444">
    <property type="term" value="F:N-acylneuraminate-9-phosphate synthase activity"/>
    <property type="evidence" value="ECO:0007669"/>
    <property type="project" value="TreeGrafter"/>
</dbReference>
<dbReference type="GO" id="GO:0016051">
    <property type="term" value="P:carbohydrate biosynthetic process"/>
    <property type="evidence" value="ECO:0007669"/>
    <property type="project" value="InterPro"/>
</dbReference>
<reference evidence="2 3" key="1">
    <citation type="submission" date="2018-02" db="EMBL/GenBank/DDBJ databases">
        <title>Genomic Encyclopedia of Archaeal and Bacterial Type Strains, Phase II (KMG-II): from individual species to whole genera.</title>
        <authorList>
            <person name="Goeker M."/>
        </authorList>
    </citation>
    <scope>NUCLEOTIDE SEQUENCE [LARGE SCALE GENOMIC DNA]</scope>
    <source>
        <strain evidence="2 3">DSM 3808</strain>
    </source>
</reference>
<sequence length="331" mass="36473">MSKIMIIAEAGVNHNGDLNIARQLIDAACAAGADAVKFQTFRAELLATPKAKKADYQFHNTGTDHSQFKMLKDLELSWNNFKLLSDYCTLRGIRFLSSPFDEDSMEYLDSIGMEIIKIPSGEITNYCYLKKAAAFKKPIILSTGMSTPAEIQDALKLLDQSGQDITLLHCSSIYPTPMEDVNLNAMITLRETFHKKTGYSDHTAGIEVAVAAAALGACVIEKHMTLDKTMPGPDHRMSLEPDEFKHMADSVRNIEKAMGNGIKAPAGDELKNRDHVRKFLVAAKDIPMGEPFTMDNLCAKRCSPGISPMKLPQILGTLADRNYGKDDKIGE</sequence>
<dbReference type="InterPro" id="IPR036732">
    <property type="entry name" value="AFP_Neu5c_C_sf"/>
</dbReference>
<dbReference type="SUPFAM" id="SSF51269">
    <property type="entry name" value="AFP III-like domain"/>
    <property type="match status" value="1"/>
</dbReference>
<dbReference type="InterPro" id="IPR013785">
    <property type="entry name" value="Aldolase_TIM"/>
</dbReference>
<dbReference type="NCBIfam" id="TIGR03569">
    <property type="entry name" value="NeuB_NnaB"/>
    <property type="match status" value="1"/>
</dbReference>
<dbReference type="Pfam" id="PF03102">
    <property type="entry name" value="NeuB"/>
    <property type="match status" value="1"/>
</dbReference>
<evidence type="ECO:0000259" key="1">
    <source>
        <dbReference type="PROSITE" id="PS50844"/>
    </source>
</evidence>
<name>A0A2S6HTY9_9FIRM</name>
<accession>A0A2S6HTY9</accession>
<dbReference type="InterPro" id="IPR057736">
    <property type="entry name" value="SAF_PseI/NeuA/NeuB"/>
</dbReference>
<feature type="domain" description="AFP-like" evidence="1">
    <location>
        <begin position="279"/>
        <end position="331"/>
    </location>
</feature>
<dbReference type="PANTHER" id="PTHR42966">
    <property type="entry name" value="N-ACETYLNEURAMINATE SYNTHASE"/>
    <property type="match status" value="1"/>
</dbReference>
<dbReference type="CDD" id="cd11615">
    <property type="entry name" value="SAF_NeuB_like"/>
    <property type="match status" value="1"/>
</dbReference>
<dbReference type="PANTHER" id="PTHR42966:SF1">
    <property type="entry name" value="SIALIC ACID SYNTHASE"/>
    <property type="match status" value="1"/>
</dbReference>
<gene>
    <name evidence="2" type="ORF">BXY41_104106</name>
</gene>
<dbReference type="PROSITE" id="PS50844">
    <property type="entry name" value="AFP_LIKE"/>
    <property type="match status" value="1"/>
</dbReference>
<dbReference type="SUPFAM" id="SSF51569">
    <property type="entry name" value="Aldolase"/>
    <property type="match status" value="1"/>
</dbReference>
<comment type="caution">
    <text evidence="2">The sequence shown here is derived from an EMBL/GenBank/DDBJ whole genome shotgun (WGS) entry which is preliminary data.</text>
</comment>
<dbReference type="InterPro" id="IPR020007">
    <property type="entry name" value="NeuB/NeuA"/>
</dbReference>
<evidence type="ECO:0000313" key="3">
    <source>
        <dbReference type="Proteomes" id="UP000237749"/>
    </source>
</evidence>
<organism evidence="2 3">
    <name type="scientific">Lacrimispora xylanisolvens</name>
    <dbReference type="NCBI Taxonomy" id="384636"/>
    <lineage>
        <taxon>Bacteria</taxon>
        <taxon>Bacillati</taxon>
        <taxon>Bacillota</taxon>
        <taxon>Clostridia</taxon>
        <taxon>Lachnospirales</taxon>
        <taxon>Lachnospiraceae</taxon>
        <taxon>Lacrimispora</taxon>
    </lineage>
</organism>
<dbReference type="InterPro" id="IPR006190">
    <property type="entry name" value="SAF_AFP_Neu5Ac"/>
</dbReference>
<dbReference type="InterPro" id="IPR013132">
    <property type="entry name" value="PseI/NeuA/B-like_N"/>
</dbReference>
<dbReference type="InterPro" id="IPR051690">
    <property type="entry name" value="PseI-like"/>
</dbReference>